<name>A0A174MRG4_9FIRM</name>
<evidence type="ECO:0000256" key="5">
    <source>
        <dbReference type="PIRSR" id="PIRSR037238-1"/>
    </source>
</evidence>
<reference evidence="7 10" key="1">
    <citation type="submission" date="2015-09" db="EMBL/GenBank/DDBJ databases">
        <authorList>
            <consortium name="Pathogen Informatics"/>
        </authorList>
    </citation>
    <scope>NUCLEOTIDE SEQUENCE [LARGE SCALE GENOMIC DNA]</scope>
    <source>
        <strain evidence="7 10">2789STDY5834939</strain>
    </source>
</reference>
<dbReference type="SUPFAM" id="SSF55031">
    <property type="entry name" value="Bacterial exopeptidase dimerisation domain"/>
    <property type="match status" value="1"/>
</dbReference>
<accession>A0A174MRG4</accession>
<evidence type="ECO:0000256" key="2">
    <source>
        <dbReference type="ARBA" id="ARBA00022723"/>
    </source>
</evidence>
<keyword evidence="4" id="KW-0862">Zinc</keyword>
<dbReference type="PIRSF" id="PIRSF037238">
    <property type="entry name" value="Carboxypeptidase_G2"/>
    <property type="match status" value="1"/>
</dbReference>
<evidence type="ECO:0000313" key="9">
    <source>
        <dbReference type="EMBL" id="RGE68280.1"/>
    </source>
</evidence>
<dbReference type="EMBL" id="NFKP01000025">
    <property type="protein sequence ID" value="OUP67833.1"/>
    <property type="molecule type" value="Genomic_DNA"/>
</dbReference>
<keyword evidence="7" id="KW-0121">Carboxypeptidase</keyword>
<evidence type="ECO:0000256" key="1">
    <source>
        <dbReference type="ARBA" id="ARBA00001947"/>
    </source>
</evidence>
<evidence type="ECO:0000256" key="4">
    <source>
        <dbReference type="ARBA" id="ARBA00022833"/>
    </source>
</evidence>
<sequence length="393" mass="42886">MGKDLSAAYAYIDEIRDETIALYKEFVNRESWSKTPDKVRIFSDFLKGEMEKAGFECRYVPVGVNADTLVGILGKDRPGKPILFCGHMDTVFPTGMHPENPFKIEDGKAYGPGVLDMKGGILIALTTVKALNKIGYADRPIKFCFSGDEEINHTGSQGAEVIEAEAKGCLCAFNMETGMIDNYLCTGRKGCLRYTVEVDGVETHSGNDFQGGRSAIAEMAYKIIDFHNMTDLSIGNTCNIGTITGGTVPNAVPAHCEVVLDMRYTTLSGKEKLLAQLDEICKRTHIDGTTTKYAFLNKLDVFETTDEGMRFFNFVKDIAKEYGLPEVSGRPLGGGSDAASTTMAGVPTICSCGVRGQWNHTMKEYAVVDSIFDRSKMYVAAVANADRFAEGAD</sequence>
<evidence type="ECO:0000313" key="8">
    <source>
        <dbReference type="EMBL" id="OUP67833.1"/>
    </source>
</evidence>
<keyword evidence="3 7" id="KW-0378">Hydrolase</keyword>
<reference evidence="11" key="2">
    <citation type="submission" date="2017-04" db="EMBL/GenBank/DDBJ databases">
        <title>Function of individual gut microbiota members based on whole genome sequencing of pure cultures obtained from chicken caecum.</title>
        <authorList>
            <person name="Medvecky M."/>
            <person name="Cejkova D."/>
            <person name="Polansky O."/>
            <person name="Karasova D."/>
            <person name="Kubasova T."/>
            <person name="Cizek A."/>
            <person name="Rychlik I."/>
        </authorList>
    </citation>
    <scope>NUCLEOTIDE SEQUENCE [LARGE SCALE GENOMIC DNA]</scope>
    <source>
        <strain evidence="11">An175</strain>
    </source>
</reference>
<dbReference type="EMBL" id="QVME01000003">
    <property type="protein sequence ID" value="RGE68280.1"/>
    <property type="molecule type" value="Genomic_DNA"/>
</dbReference>
<dbReference type="PANTHER" id="PTHR43808:SF9">
    <property type="entry name" value="BLL0789 PROTEIN"/>
    <property type="match status" value="1"/>
</dbReference>
<dbReference type="CDD" id="cd03885">
    <property type="entry name" value="M20_CPDG2"/>
    <property type="match status" value="1"/>
</dbReference>
<evidence type="ECO:0000313" key="7">
    <source>
        <dbReference type="EMBL" id="CUP36790.1"/>
    </source>
</evidence>
<feature type="domain" description="Peptidase M20 dimerisation" evidence="6">
    <location>
        <begin position="186"/>
        <end position="285"/>
    </location>
</feature>
<dbReference type="RefSeq" id="WP_006873807.1">
    <property type="nucleotide sequence ID" value="NZ_CABIWA010000006.1"/>
</dbReference>
<organism evidence="7 10">
    <name type="scientific">Anaerotruncus colihominis</name>
    <dbReference type="NCBI Taxonomy" id="169435"/>
    <lineage>
        <taxon>Bacteria</taxon>
        <taxon>Bacillati</taxon>
        <taxon>Bacillota</taxon>
        <taxon>Clostridia</taxon>
        <taxon>Eubacteriales</taxon>
        <taxon>Oscillospiraceae</taxon>
        <taxon>Anaerotruncus</taxon>
    </lineage>
</organism>
<dbReference type="Pfam" id="PF07687">
    <property type="entry name" value="M20_dimer"/>
    <property type="match status" value="1"/>
</dbReference>
<dbReference type="EC" id="3.4.17.11" evidence="7"/>
<dbReference type="Gene3D" id="3.30.70.360">
    <property type="match status" value="1"/>
</dbReference>
<feature type="active site" evidence="5">
    <location>
        <position position="89"/>
    </location>
</feature>
<dbReference type="Proteomes" id="UP000095765">
    <property type="component" value="Unassembled WGS sequence"/>
</dbReference>
<dbReference type="InterPro" id="IPR011650">
    <property type="entry name" value="Peptidase_M20_dimer"/>
</dbReference>
<dbReference type="InterPro" id="IPR002933">
    <property type="entry name" value="Peptidase_M20"/>
</dbReference>
<dbReference type="GO" id="GO:0046872">
    <property type="term" value="F:metal ion binding"/>
    <property type="evidence" value="ECO:0007669"/>
    <property type="project" value="UniProtKB-KW"/>
</dbReference>
<dbReference type="EMBL" id="CZBE01000003">
    <property type="protein sequence ID" value="CUP36790.1"/>
    <property type="molecule type" value="Genomic_DNA"/>
</dbReference>
<evidence type="ECO:0000313" key="10">
    <source>
        <dbReference type="Proteomes" id="UP000095765"/>
    </source>
</evidence>
<gene>
    <name evidence="7" type="primary">cpg2_1</name>
    <name evidence="8" type="ORF">B5F11_16065</name>
    <name evidence="9" type="ORF">DXC40_08010</name>
    <name evidence="7" type="ORF">ERS852551_00581</name>
</gene>
<dbReference type="OrthoDB" id="9783294at2"/>
<dbReference type="GeneID" id="72463075"/>
<feature type="active site" description="Proton acceptor" evidence="5">
    <location>
        <position position="149"/>
    </location>
</feature>
<dbReference type="SUPFAM" id="SSF53187">
    <property type="entry name" value="Zn-dependent exopeptidases"/>
    <property type="match status" value="1"/>
</dbReference>
<evidence type="ECO:0000313" key="11">
    <source>
        <dbReference type="Proteomes" id="UP000196386"/>
    </source>
</evidence>
<dbReference type="Proteomes" id="UP000260828">
    <property type="component" value="Unassembled WGS sequence"/>
</dbReference>
<dbReference type="InterPro" id="IPR017150">
    <property type="entry name" value="Pept_M20_glutamate_carboxypep"/>
</dbReference>
<dbReference type="InterPro" id="IPR050072">
    <property type="entry name" value="Peptidase_M20A"/>
</dbReference>
<dbReference type="AlphaFoldDB" id="A0A174MRG4"/>
<proteinExistence type="predicted"/>
<evidence type="ECO:0000313" key="12">
    <source>
        <dbReference type="Proteomes" id="UP000260828"/>
    </source>
</evidence>
<dbReference type="PANTHER" id="PTHR43808">
    <property type="entry name" value="ACETYLORNITHINE DEACETYLASE"/>
    <property type="match status" value="1"/>
</dbReference>
<comment type="cofactor">
    <cofactor evidence="1">
        <name>Zn(2+)</name>
        <dbReference type="ChEBI" id="CHEBI:29105"/>
    </cofactor>
</comment>
<keyword evidence="2" id="KW-0479">Metal-binding</keyword>
<dbReference type="Proteomes" id="UP000196386">
    <property type="component" value="Unassembled WGS sequence"/>
</dbReference>
<dbReference type="PROSITE" id="PS00758">
    <property type="entry name" value="ARGE_DAPE_CPG2_1"/>
    <property type="match status" value="1"/>
</dbReference>
<reference evidence="8" key="3">
    <citation type="journal article" date="2018" name="BMC Genomics">
        <title>Whole genome sequencing and function prediction of 133 gut anaerobes isolated from chicken caecum in pure cultures.</title>
        <authorList>
            <person name="Medvecky M."/>
            <person name="Cejkova D."/>
            <person name="Polansky O."/>
            <person name="Karasova D."/>
            <person name="Kubasova T."/>
            <person name="Cizek A."/>
            <person name="Rychlik I."/>
        </authorList>
    </citation>
    <scope>NUCLEOTIDE SEQUENCE</scope>
    <source>
        <strain evidence="8">An175</strain>
    </source>
</reference>
<evidence type="ECO:0000259" key="6">
    <source>
        <dbReference type="Pfam" id="PF07687"/>
    </source>
</evidence>
<reference evidence="9 12" key="4">
    <citation type="submission" date="2018-08" db="EMBL/GenBank/DDBJ databases">
        <title>A genome reference for cultivated species of the human gut microbiota.</title>
        <authorList>
            <person name="Zou Y."/>
            <person name="Xue W."/>
            <person name="Luo G."/>
        </authorList>
    </citation>
    <scope>NUCLEOTIDE SEQUENCE [LARGE SCALE GENOMIC DNA]</scope>
    <source>
        <strain evidence="9 12">TF05-12AC</strain>
    </source>
</reference>
<dbReference type="Pfam" id="PF01546">
    <property type="entry name" value="Peptidase_M20"/>
    <property type="match status" value="1"/>
</dbReference>
<dbReference type="InterPro" id="IPR001261">
    <property type="entry name" value="ArgE/DapE_CS"/>
</dbReference>
<dbReference type="InterPro" id="IPR036264">
    <property type="entry name" value="Bact_exopeptidase_dim_dom"/>
</dbReference>
<dbReference type="GO" id="GO:0004180">
    <property type="term" value="F:carboxypeptidase activity"/>
    <property type="evidence" value="ECO:0007669"/>
    <property type="project" value="UniProtKB-KW"/>
</dbReference>
<protein>
    <submittedName>
        <fullName evidence="7">Carboxypeptidase G2</fullName>
        <ecNumber evidence="7">3.4.17.11</ecNumber>
    </submittedName>
    <submittedName>
        <fullName evidence="9">M20 family peptidase</fullName>
    </submittedName>
    <submittedName>
        <fullName evidence="8">Peptidase M20</fullName>
    </submittedName>
</protein>
<dbReference type="Gene3D" id="3.40.630.10">
    <property type="entry name" value="Zn peptidases"/>
    <property type="match status" value="1"/>
</dbReference>
<evidence type="ECO:0000256" key="3">
    <source>
        <dbReference type="ARBA" id="ARBA00022801"/>
    </source>
</evidence>
<keyword evidence="7" id="KW-0645">Protease</keyword>